<accession>A0A644X6D4</accession>
<dbReference type="InterPro" id="IPR051014">
    <property type="entry name" value="Cation_Transport_ATPase_IB"/>
</dbReference>
<comment type="subcellular location">
    <subcellularLocation>
        <location evidence="1">Cell membrane</location>
        <topology evidence="1">Multi-pass membrane protein</topology>
    </subcellularLocation>
</comment>
<feature type="transmembrane region" description="Helical" evidence="14">
    <location>
        <begin position="440"/>
        <end position="465"/>
    </location>
</feature>
<evidence type="ECO:0000256" key="6">
    <source>
        <dbReference type="ARBA" id="ARBA00022723"/>
    </source>
</evidence>
<dbReference type="GO" id="GO:0015086">
    <property type="term" value="F:cadmium ion transmembrane transporter activity"/>
    <property type="evidence" value="ECO:0007669"/>
    <property type="project" value="TreeGrafter"/>
</dbReference>
<keyword evidence="16" id="KW-0378">Hydrolase</keyword>
<dbReference type="Pfam" id="PF00403">
    <property type="entry name" value="HMA"/>
    <property type="match status" value="2"/>
</dbReference>
<evidence type="ECO:0000256" key="1">
    <source>
        <dbReference type="ARBA" id="ARBA00004651"/>
    </source>
</evidence>
<dbReference type="Gene3D" id="3.40.1110.10">
    <property type="entry name" value="Calcium-transporting ATPase, cytoplasmic domain N"/>
    <property type="match status" value="1"/>
</dbReference>
<comment type="similarity">
    <text evidence="2">Belongs to the cation transport ATPase (P-type) (TC 3.A.3) family. Type IB subfamily.</text>
</comment>
<dbReference type="InterPro" id="IPR027256">
    <property type="entry name" value="P-typ_ATPase_IB"/>
</dbReference>
<dbReference type="Gene3D" id="3.30.70.100">
    <property type="match status" value="2"/>
</dbReference>
<feature type="transmembrane region" description="Helical" evidence="14">
    <location>
        <begin position="413"/>
        <end position="434"/>
    </location>
</feature>
<dbReference type="InterPro" id="IPR036163">
    <property type="entry name" value="HMA_dom_sf"/>
</dbReference>
<gene>
    <name evidence="16" type="primary">cadA_27</name>
    <name evidence="16" type="ORF">SDC9_58070</name>
</gene>
<dbReference type="GO" id="GO:0005886">
    <property type="term" value="C:plasma membrane"/>
    <property type="evidence" value="ECO:0007669"/>
    <property type="project" value="UniProtKB-SubCell"/>
</dbReference>
<dbReference type="GO" id="GO:0046872">
    <property type="term" value="F:metal ion binding"/>
    <property type="evidence" value="ECO:0007669"/>
    <property type="project" value="UniProtKB-KW"/>
</dbReference>
<dbReference type="InterPro" id="IPR008250">
    <property type="entry name" value="ATPase_P-typ_transduc_dom_A_sf"/>
</dbReference>
<keyword evidence="9" id="KW-0067">ATP-binding</keyword>
<keyword evidence="3" id="KW-1003">Cell membrane</keyword>
<dbReference type="SUPFAM" id="SSF81665">
    <property type="entry name" value="Calcium ATPase, transmembrane domain M"/>
    <property type="match status" value="1"/>
</dbReference>
<dbReference type="FunFam" id="2.70.150.10:FF:000002">
    <property type="entry name" value="Copper-transporting ATPase 1, putative"/>
    <property type="match status" value="1"/>
</dbReference>
<keyword evidence="10" id="KW-0460">Magnesium</keyword>
<feature type="domain" description="HMA" evidence="15">
    <location>
        <begin position="83"/>
        <end position="148"/>
    </location>
</feature>
<organism evidence="16">
    <name type="scientific">bioreactor metagenome</name>
    <dbReference type="NCBI Taxonomy" id="1076179"/>
    <lineage>
        <taxon>unclassified sequences</taxon>
        <taxon>metagenomes</taxon>
        <taxon>ecological metagenomes</taxon>
    </lineage>
</organism>
<dbReference type="CDD" id="cd07548">
    <property type="entry name" value="P-type_ATPase-Cd_Zn_Co_like"/>
    <property type="match status" value="1"/>
</dbReference>
<dbReference type="SFLD" id="SFLDS00003">
    <property type="entry name" value="Haloacid_Dehalogenase"/>
    <property type="match status" value="1"/>
</dbReference>
<dbReference type="PANTHER" id="PTHR48085">
    <property type="entry name" value="CADMIUM/ZINC-TRANSPORTING ATPASE HMA2-RELATED"/>
    <property type="match status" value="1"/>
</dbReference>
<evidence type="ECO:0000259" key="15">
    <source>
        <dbReference type="PROSITE" id="PS50846"/>
    </source>
</evidence>
<feature type="domain" description="HMA" evidence="15">
    <location>
        <begin position="4"/>
        <end position="73"/>
    </location>
</feature>
<dbReference type="PROSITE" id="PS00154">
    <property type="entry name" value="ATPASE_E1_E2"/>
    <property type="match status" value="1"/>
</dbReference>
<dbReference type="PROSITE" id="PS50846">
    <property type="entry name" value="HMA_2"/>
    <property type="match status" value="2"/>
</dbReference>
<keyword evidence="12 14" id="KW-1133">Transmembrane helix</keyword>
<dbReference type="SFLD" id="SFLDF00027">
    <property type="entry name" value="p-type_atpase"/>
    <property type="match status" value="1"/>
</dbReference>
<dbReference type="SUPFAM" id="SSF56784">
    <property type="entry name" value="HAD-like"/>
    <property type="match status" value="1"/>
</dbReference>
<protein>
    <submittedName>
        <fullName evidence="16">Cadmium, zinc and cobalt-transporting ATPase</fullName>
        <ecNumber evidence="16">3.6.3.3</ecNumber>
    </submittedName>
</protein>
<evidence type="ECO:0000256" key="7">
    <source>
        <dbReference type="ARBA" id="ARBA00022741"/>
    </source>
</evidence>
<keyword evidence="6" id="KW-0479">Metal-binding</keyword>
<dbReference type="SUPFAM" id="SSF55008">
    <property type="entry name" value="HMA, heavy metal-associated domain"/>
    <property type="match status" value="2"/>
</dbReference>
<dbReference type="InterPro" id="IPR006121">
    <property type="entry name" value="HMA_dom"/>
</dbReference>
<dbReference type="FunFam" id="3.40.1110.10:FF:000066">
    <property type="entry name" value="Cadmium-translocating P-type ATPase"/>
    <property type="match status" value="1"/>
</dbReference>
<keyword evidence="7" id="KW-0547">Nucleotide-binding</keyword>
<evidence type="ECO:0000256" key="2">
    <source>
        <dbReference type="ARBA" id="ARBA00006024"/>
    </source>
</evidence>
<keyword evidence="13 14" id="KW-0472">Membrane</keyword>
<feature type="transmembrane region" description="Helical" evidence="14">
    <location>
        <begin position="187"/>
        <end position="205"/>
    </location>
</feature>
<dbReference type="InterPro" id="IPR018303">
    <property type="entry name" value="ATPase_P-typ_P_site"/>
</dbReference>
<dbReference type="Gene3D" id="2.70.150.10">
    <property type="entry name" value="Calcium-transporting ATPase, cytoplasmic transduction domain A"/>
    <property type="match status" value="1"/>
</dbReference>
<dbReference type="InterPro" id="IPR023299">
    <property type="entry name" value="ATPase_P-typ_cyto_dom_N"/>
</dbReference>
<dbReference type="SUPFAM" id="SSF81653">
    <property type="entry name" value="Calcium ATPase, transduction domain A"/>
    <property type="match status" value="1"/>
</dbReference>
<dbReference type="PRINTS" id="PR00119">
    <property type="entry name" value="CATATPASE"/>
</dbReference>
<dbReference type="InterPro" id="IPR023298">
    <property type="entry name" value="ATPase_P-typ_TM_dom_sf"/>
</dbReference>
<dbReference type="NCBIfam" id="TIGR01494">
    <property type="entry name" value="ATPase_P-type"/>
    <property type="match status" value="1"/>
</dbReference>
<dbReference type="InterPro" id="IPR059000">
    <property type="entry name" value="ATPase_P-type_domA"/>
</dbReference>
<dbReference type="PRINTS" id="PR00941">
    <property type="entry name" value="CDATPASE"/>
</dbReference>
<dbReference type="NCBIfam" id="TIGR01512">
    <property type="entry name" value="ATPase-IB2_Cd"/>
    <property type="match status" value="1"/>
</dbReference>
<dbReference type="EMBL" id="VSSQ01001869">
    <property type="protein sequence ID" value="MPM11720.1"/>
    <property type="molecule type" value="Genomic_DNA"/>
</dbReference>
<dbReference type="InterPro" id="IPR023214">
    <property type="entry name" value="HAD_sf"/>
</dbReference>
<comment type="caution">
    <text evidence="16">The sequence shown here is derived from an EMBL/GenBank/DDBJ whole genome shotgun (WGS) entry which is preliminary data.</text>
</comment>
<evidence type="ECO:0000256" key="13">
    <source>
        <dbReference type="ARBA" id="ARBA00023136"/>
    </source>
</evidence>
<evidence type="ECO:0000256" key="14">
    <source>
        <dbReference type="SAM" id="Phobius"/>
    </source>
</evidence>
<feature type="transmembrane region" description="Helical" evidence="14">
    <location>
        <begin position="749"/>
        <end position="768"/>
    </location>
</feature>
<feature type="transmembrane region" description="Helical" evidence="14">
    <location>
        <begin position="211"/>
        <end position="229"/>
    </location>
</feature>
<dbReference type="InterPro" id="IPR001757">
    <property type="entry name" value="P_typ_ATPase"/>
</dbReference>
<keyword evidence="4" id="KW-0597">Phosphoprotein</keyword>
<keyword evidence="8" id="KW-0862">Zinc</keyword>
<keyword evidence="5 14" id="KW-0812">Transmembrane</keyword>
<evidence type="ECO:0000256" key="12">
    <source>
        <dbReference type="ARBA" id="ARBA00022989"/>
    </source>
</evidence>
<evidence type="ECO:0000256" key="10">
    <source>
        <dbReference type="ARBA" id="ARBA00022842"/>
    </source>
</evidence>
<dbReference type="PANTHER" id="PTHR48085:SF5">
    <property type="entry name" value="CADMIUM_ZINC-TRANSPORTING ATPASE HMA4-RELATED"/>
    <property type="match status" value="1"/>
</dbReference>
<name>A0A644X6D4_9ZZZZ</name>
<dbReference type="NCBIfam" id="TIGR01525">
    <property type="entry name" value="ATPase-IB_hvy"/>
    <property type="match status" value="1"/>
</dbReference>
<dbReference type="GO" id="GO:0005524">
    <property type="term" value="F:ATP binding"/>
    <property type="evidence" value="ECO:0007669"/>
    <property type="project" value="UniProtKB-KW"/>
</dbReference>
<dbReference type="CDD" id="cd00371">
    <property type="entry name" value="HMA"/>
    <property type="match status" value="2"/>
</dbReference>
<feature type="transmembrane region" description="Helical" evidence="14">
    <location>
        <begin position="774"/>
        <end position="793"/>
    </location>
</feature>
<dbReference type="GO" id="GO:0016887">
    <property type="term" value="F:ATP hydrolysis activity"/>
    <property type="evidence" value="ECO:0007669"/>
    <property type="project" value="InterPro"/>
</dbReference>
<evidence type="ECO:0000256" key="9">
    <source>
        <dbReference type="ARBA" id="ARBA00022840"/>
    </source>
</evidence>
<dbReference type="EC" id="3.6.3.3" evidence="16"/>
<dbReference type="AlphaFoldDB" id="A0A644X6D4"/>
<dbReference type="Pfam" id="PF00702">
    <property type="entry name" value="Hydrolase"/>
    <property type="match status" value="1"/>
</dbReference>
<evidence type="ECO:0000256" key="5">
    <source>
        <dbReference type="ARBA" id="ARBA00022692"/>
    </source>
</evidence>
<dbReference type="SFLD" id="SFLDG00002">
    <property type="entry name" value="C1.7:_P-type_atpase_like"/>
    <property type="match status" value="1"/>
</dbReference>
<dbReference type="InterPro" id="IPR036412">
    <property type="entry name" value="HAD-like_sf"/>
</dbReference>
<reference evidence="16" key="1">
    <citation type="submission" date="2019-08" db="EMBL/GenBank/DDBJ databases">
        <authorList>
            <person name="Kucharzyk K."/>
            <person name="Murdoch R.W."/>
            <person name="Higgins S."/>
            <person name="Loffler F."/>
        </authorList>
    </citation>
    <scope>NUCLEOTIDE SEQUENCE</scope>
</reference>
<evidence type="ECO:0000256" key="8">
    <source>
        <dbReference type="ARBA" id="ARBA00022833"/>
    </source>
</evidence>
<dbReference type="GO" id="GO:0019829">
    <property type="term" value="F:ATPase-coupled monoatomic cation transmembrane transporter activity"/>
    <property type="evidence" value="ECO:0007669"/>
    <property type="project" value="InterPro"/>
</dbReference>
<proteinExistence type="inferred from homology"/>
<evidence type="ECO:0000256" key="4">
    <source>
        <dbReference type="ARBA" id="ARBA00022553"/>
    </source>
</evidence>
<dbReference type="Gene3D" id="3.40.50.1000">
    <property type="entry name" value="HAD superfamily/HAD-like"/>
    <property type="match status" value="1"/>
</dbReference>
<dbReference type="InterPro" id="IPR044492">
    <property type="entry name" value="P_typ_ATPase_HD_dom"/>
</dbReference>
<evidence type="ECO:0000256" key="3">
    <source>
        <dbReference type="ARBA" id="ARBA00022475"/>
    </source>
</evidence>
<dbReference type="Pfam" id="PF00122">
    <property type="entry name" value="E1-E2_ATPase"/>
    <property type="match status" value="1"/>
</dbReference>
<evidence type="ECO:0000313" key="16">
    <source>
        <dbReference type="EMBL" id="MPM11720.1"/>
    </source>
</evidence>
<sequence>MGAVIKEFTLQNLGCANCAAKMEMQIQKLDGVSSASVNFPAKTLTLEIEDPGISVVIVSKIKAIIKDIEPEVVVKEKYKSSSLENALILSGLDCVNCAGKIENEVRKLPGIAAASLNFANKKLVFTLESATDAELMIQKIRSIVKDIEPEVEVLDKANKTVASSDDDDDDDDDNVDIGGKAFRNKSIRLAVSGIFYFAALLVTFLHAPFVINVLLFVISYLLSGGTVLLKAGKNILKGRVFDENFLMSVATLGAFAIGKFEEGVAVMLFFELGMHLQNFAAGRSRKSIAALMDIRPDSANLRVDGEIRVVSPKSVKIGEVIIVKPGEKIPLDGIVTEGSSMVDTSALTGESVPREVTEGNEVLGGFINQNGMIAVRVSHEYGESTVAKILDLVQNASNKKAPTENFISVFARYYTPVVTIAALLIAVIPPLFFGAPFSDWLYRALVFLVISCPCALVLSIPLGFFGGIGAASRIGVLVKGSNYLEALKDIEIMVFDKTGTLTQGVFEVTQIQPSGNFTEEQLLYFAALAETQSNHPIAVSIRNAYGKDIDATDIKRYEEIPGHGTLAVIGEQEVLIGNSRLMERENILYIKTNSVGTVVYIAVDKQYAGSIIISDKVKPDSAETIGILKKMGIKKTVMLTGDNRAVGEKIGQQLGLDEVHAELLPDQKVAVLESLVKEKTSKGKLAFVGDGINDAPVLARADIGIAMGALGSDAAIEAADVVLMTDELKKLIGAVKISHRTKRIVWQNIYFALGVKVIVLLLGALGIATMWAAVFADVGVALIAVLNAMRVLLIKKDMG</sequence>
<evidence type="ECO:0000256" key="11">
    <source>
        <dbReference type="ARBA" id="ARBA00022967"/>
    </source>
</evidence>
<keyword evidence="11" id="KW-1278">Translocase</keyword>